<comment type="caution">
    <text evidence="3">The sequence shown here is derived from an EMBL/GenBank/DDBJ whole genome shotgun (WGS) entry which is preliminary data.</text>
</comment>
<keyword evidence="2" id="KW-0812">Transmembrane</keyword>
<gene>
    <name evidence="3" type="ORF">BJ970_005232</name>
</gene>
<dbReference type="Proteomes" id="UP000584374">
    <property type="component" value="Unassembled WGS sequence"/>
</dbReference>
<evidence type="ECO:0000256" key="1">
    <source>
        <dbReference type="SAM" id="MobiDB-lite"/>
    </source>
</evidence>
<dbReference type="AlphaFoldDB" id="A0A840QG29"/>
<reference evidence="3 4" key="1">
    <citation type="submission" date="2020-08" db="EMBL/GenBank/DDBJ databases">
        <title>Sequencing the genomes of 1000 actinobacteria strains.</title>
        <authorList>
            <person name="Klenk H.-P."/>
        </authorList>
    </citation>
    <scope>NUCLEOTIDE SEQUENCE [LARGE SCALE GENOMIC DNA]</scope>
    <source>
        <strain evidence="3 4">DSM 45584</strain>
    </source>
</reference>
<proteinExistence type="predicted"/>
<feature type="compositionally biased region" description="Basic residues" evidence="1">
    <location>
        <begin position="67"/>
        <end position="80"/>
    </location>
</feature>
<name>A0A840QG29_9PSEU</name>
<keyword evidence="2" id="KW-1133">Transmembrane helix</keyword>
<feature type="region of interest" description="Disordered" evidence="1">
    <location>
        <begin position="67"/>
        <end position="161"/>
    </location>
</feature>
<accession>A0A840QG29</accession>
<feature type="transmembrane region" description="Helical" evidence="2">
    <location>
        <begin position="48"/>
        <end position="65"/>
    </location>
</feature>
<keyword evidence="4" id="KW-1185">Reference proteome</keyword>
<evidence type="ECO:0000313" key="4">
    <source>
        <dbReference type="Proteomes" id="UP000584374"/>
    </source>
</evidence>
<keyword evidence="2" id="KW-0472">Membrane</keyword>
<evidence type="ECO:0000256" key="2">
    <source>
        <dbReference type="SAM" id="Phobius"/>
    </source>
</evidence>
<protein>
    <submittedName>
        <fullName evidence="3">Uncharacterized protein</fullName>
    </submittedName>
</protein>
<feature type="transmembrane region" description="Helical" evidence="2">
    <location>
        <begin position="21"/>
        <end position="42"/>
    </location>
</feature>
<dbReference type="RefSeq" id="WP_184728570.1">
    <property type="nucleotide sequence ID" value="NZ_JACHIW010000001.1"/>
</dbReference>
<evidence type="ECO:0000313" key="3">
    <source>
        <dbReference type="EMBL" id="MBB5157698.1"/>
    </source>
</evidence>
<dbReference type="EMBL" id="JACHIW010000001">
    <property type="protein sequence ID" value="MBB5157698.1"/>
    <property type="molecule type" value="Genomic_DNA"/>
</dbReference>
<sequence length="161" mass="17218">MARVGDRNVSAEGFSGIISRIDPFCWIPVVPMLVLALVTTLIGVPGLGLTMLIFALVILAFDIGVNSRRKSAARRQPPRRPRYDDLDDRDLEPRRRAPAQRPARPAAPERAAAPRNGGAPSGAPRNNAARNGATRAVNQPRRNPGGQRPAGGRPGAPGARR</sequence>
<feature type="compositionally biased region" description="Low complexity" evidence="1">
    <location>
        <begin position="99"/>
        <end position="147"/>
    </location>
</feature>
<organism evidence="3 4">
    <name type="scientific">Saccharopolyspora phatthalungensis</name>
    <dbReference type="NCBI Taxonomy" id="664693"/>
    <lineage>
        <taxon>Bacteria</taxon>
        <taxon>Bacillati</taxon>
        <taxon>Actinomycetota</taxon>
        <taxon>Actinomycetes</taxon>
        <taxon>Pseudonocardiales</taxon>
        <taxon>Pseudonocardiaceae</taxon>
        <taxon>Saccharopolyspora</taxon>
    </lineage>
</organism>